<feature type="compositionally biased region" description="Acidic residues" evidence="1">
    <location>
        <begin position="220"/>
        <end position="240"/>
    </location>
</feature>
<dbReference type="AlphaFoldDB" id="A0AAD5RXY0"/>
<accession>A0AAD5RXY0</accession>
<gene>
    <name evidence="2" type="ORF">MKZ38_001348</name>
</gene>
<evidence type="ECO:0000313" key="2">
    <source>
        <dbReference type="EMBL" id="KAJ2901810.1"/>
    </source>
</evidence>
<comment type="caution">
    <text evidence="2">The sequence shown here is derived from an EMBL/GenBank/DDBJ whole genome shotgun (WGS) entry which is preliminary data.</text>
</comment>
<evidence type="ECO:0000256" key="1">
    <source>
        <dbReference type="SAM" id="MobiDB-lite"/>
    </source>
</evidence>
<protein>
    <submittedName>
        <fullName evidence="2">Uncharacterized protein</fullName>
    </submittedName>
</protein>
<name>A0AAD5RXY0_9PEZI</name>
<evidence type="ECO:0000313" key="3">
    <source>
        <dbReference type="Proteomes" id="UP001201980"/>
    </source>
</evidence>
<reference evidence="2" key="1">
    <citation type="submission" date="2022-07" db="EMBL/GenBank/DDBJ databases">
        <title>Draft genome sequence of Zalerion maritima ATCC 34329, a (micro)plastics degrading marine fungus.</title>
        <authorList>
            <person name="Paco A."/>
            <person name="Goncalves M.F.M."/>
            <person name="Rocha-Santos T.A.P."/>
            <person name="Alves A."/>
        </authorList>
    </citation>
    <scope>NUCLEOTIDE SEQUENCE</scope>
    <source>
        <strain evidence="2">ATCC 34329</strain>
    </source>
</reference>
<feature type="region of interest" description="Disordered" evidence="1">
    <location>
        <begin position="219"/>
        <end position="247"/>
    </location>
</feature>
<organism evidence="2 3">
    <name type="scientific">Zalerion maritima</name>
    <dbReference type="NCBI Taxonomy" id="339359"/>
    <lineage>
        <taxon>Eukaryota</taxon>
        <taxon>Fungi</taxon>
        <taxon>Dikarya</taxon>
        <taxon>Ascomycota</taxon>
        <taxon>Pezizomycotina</taxon>
        <taxon>Sordariomycetes</taxon>
        <taxon>Lulworthiomycetidae</taxon>
        <taxon>Lulworthiales</taxon>
        <taxon>Lulworthiaceae</taxon>
        <taxon>Zalerion</taxon>
    </lineage>
</organism>
<dbReference type="Proteomes" id="UP001201980">
    <property type="component" value="Unassembled WGS sequence"/>
</dbReference>
<feature type="region of interest" description="Disordered" evidence="1">
    <location>
        <begin position="173"/>
        <end position="196"/>
    </location>
</feature>
<proteinExistence type="predicted"/>
<sequence>MVLSGPCFYFPLSATPLAGLKWQESPGSPLLRVRFHMARCEAYRIPVFPTLLRTRIYFSTMVDLVGSAARTGGDEYGGQYTLRIARFLSVINLEPLRAYASTLREHRPCSVSDKFSVGNFNLTNSGPYESAAELYADYLLALDSILSAGDRQAATGQKELLEAFRSLATTFQPPEVEGHSTRGPRAMGGTGLAANSNNRCSRFSTRRILMFGEEAFADNAFDDSSDSEDDGDGDEDEDGEDKQHPALPAIQSHHDLVTRLMHHVKAKSESAPQPYHLRYRSRELPRDGVVVQKQRMGLGSRVEPPFRALKRFIPDETSTFCGLFSEALWKSCSRFSNPITGDHPLSRPVIAVRLVVASSIFTIAAQPSHTTHDVLSIGLHPTVTYDILPPGQSRSRVSSRAPKAELEQTGRPVMTPSSWGSTSKADIIRRVAVA</sequence>
<feature type="region of interest" description="Disordered" evidence="1">
    <location>
        <begin position="390"/>
        <end position="421"/>
    </location>
</feature>
<keyword evidence="3" id="KW-1185">Reference proteome</keyword>
<dbReference type="EMBL" id="JAKWBI020000136">
    <property type="protein sequence ID" value="KAJ2901810.1"/>
    <property type="molecule type" value="Genomic_DNA"/>
</dbReference>